<dbReference type="EMBL" id="BDIP01011104">
    <property type="protein sequence ID" value="GCA65427.1"/>
    <property type="molecule type" value="Genomic_DNA"/>
</dbReference>
<evidence type="ECO:0000313" key="2">
    <source>
        <dbReference type="EMBL" id="GCA65427.1"/>
    </source>
</evidence>
<sequence>ARCSRAEAAKEMAEERERRAVAELGTSQRHVERLRECIAEVQTEAAATKEEAASFIRDTQAMIQLTQ</sequence>
<feature type="coiled-coil region" evidence="1">
    <location>
        <begin position="3"/>
        <end position="51"/>
    </location>
</feature>
<name>A0A391NWS5_9EUKA</name>
<evidence type="ECO:0000256" key="1">
    <source>
        <dbReference type="SAM" id="Coils"/>
    </source>
</evidence>
<feature type="non-terminal residue" evidence="2">
    <location>
        <position position="1"/>
    </location>
</feature>
<proteinExistence type="predicted"/>
<comment type="caution">
    <text evidence="2">The sequence shown here is derived from an EMBL/GenBank/DDBJ whole genome shotgun (WGS) entry which is preliminary data.</text>
</comment>
<gene>
    <name evidence="2" type="ORF">KIPB_017110</name>
</gene>
<organism evidence="2 3">
    <name type="scientific">Kipferlia bialata</name>
    <dbReference type="NCBI Taxonomy" id="797122"/>
    <lineage>
        <taxon>Eukaryota</taxon>
        <taxon>Metamonada</taxon>
        <taxon>Carpediemonas-like organisms</taxon>
        <taxon>Kipferlia</taxon>
    </lineage>
</organism>
<keyword evidence="3" id="KW-1185">Reference proteome</keyword>
<dbReference type="AlphaFoldDB" id="A0A391NWS5"/>
<feature type="non-terminal residue" evidence="2">
    <location>
        <position position="67"/>
    </location>
</feature>
<protein>
    <submittedName>
        <fullName evidence="2">Uncharacterized protein</fullName>
    </submittedName>
</protein>
<dbReference type="Proteomes" id="UP000265618">
    <property type="component" value="Unassembled WGS sequence"/>
</dbReference>
<evidence type="ECO:0000313" key="3">
    <source>
        <dbReference type="Proteomes" id="UP000265618"/>
    </source>
</evidence>
<reference evidence="2 3" key="1">
    <citation type="journal article" date="2018" name="PLoS ONE">
        <title>The draft genome of Kipferlia bialata reveals reductive genome evolution in fornicate parasites.</title>
        <authorList>
            <person name="Tanifuji G."/>
            <person name="Takabayashi S."/>
            <person name="Kume K."/>
            <person name="Takagi M."/>
            <person name="Nakayama T."/>
            <person name="Kamikawa R."/>
            <person name="Inagaki Y."/>
            <person name="Hashimoto T."/>
        </authorList>
    </citation>
    <scope>NUCLEOTIDE SEQUENCE [LARGE SCALE GENOMIC DNA]</scope>
    <source>
        <strain evidence="2">NY0173</strain>
    </source>
</reference>
<keyword evidence="1" id="KW-0175">Coiled coil</keyword>
<accession>A0A391NWS5</accession>